<dbReference type="GO" id="GO:0008270">
    <property type="term" value="F:zinc ion binding"/>
    <property type="evidence" value="ECO:0007669"/>
    <property type="project" value="UniProtKB-KW"/>
</dbReference>
<keyword evidence="3" id="KW-0862">Zinc</keyword>
<dbReference type="OrthoDB" id="428577at2759"/>
<dbReference type="AlphaFoldDB" id="A0A1Y2EQ75"/>
<keyword evidence="2 4" id="KW-0863">Zinc-finger</keyword>
<name>A0A1Y2EQ75_PROLT</name>
<dbReference type="InterPro" id="IPR000058">
    <property type="entry name" value="Znf_AN1"/>
</dbReference>
<dbReference type="Gene3D" id="4.10.1110.10">
    <property type="entry name" value="AN1-like Zinc finger"/>
    <property type="match status" value="1"/>
</dbReference>
<dbReference type="EMBL" id="MCFI01000033">
    <property type="protein sequence ID" value="ORY73688.1"/>
    <property type="molecule type" value="Genomic_DNA"/>
</dbReference>
<gene>
    <name evidence="6" type="ORF">BCR37DRAFT_230953</name>
</gene>
<feature type="domain" description="AN1-type" evidence="5">
    <location>
        <begin position="170"/>
        <end position="218"/>
    </location>
</feature>
<proteinExistence type="predicted"/>
<dbReference type="PROSITE" id="PS51039">
    <property type="entry name" value="ZF_AN1"/>
    <property type="match status" value="1"/>
</dbReference>
<dbReference type="SUPFAM" id="SSF118310">
    <property type="entry name" value="AN1-like Zinc finger"/>
    <property type="match status" value="1"/>
</dbReference>
<evidence type="ECO:0000313" key="7">
    <source>
        <dbReference type="Proteomes" id="UP000193685"/>
    </source>
</evidence>
<comment type="caution">
    <text evidence="6">The sequence shown here is derived from an EMBL/GenBank/DDBJ whole genome shotgun (WGS) entry which is preliminary data.</text>
</comment>
<evidence type="ECO:0000256" key="3">
    <source>
        <dbReference type="ARBA" id="ARBA00022833"/>
    </source>
</evidence>
<evidence type="ECO:0000256" key="4">
    <source>
        <dbReference type="PROSITE-ProRule" id="PRU00449"/>
    </source>
</evidence>
<dbReference type="STRING" id="56484.A0A1Y2EQ75"/>
<evidence type="ECO:0000256" key="2">
    <source>
        <dbReference type="ARBA" id="ARBA00022771"/>
    </source>
</evidence>
<dbReference type="InterPro" id="IPR035896">
    <property type="entry name" value="AN1-like_Znf"/>
</dbReference>
<keyword evidence="7" id="KW-1185">Reference proteome</keyword>
<organism evidence="6 7">
    <name type="scientific">Protomyces lactucae-debilis</name>
    <dbReference type="NCBI Taxonomy" id="2754530"/>
    <lineage>
        <taxon>Eukaryota</taxon>
        <taxon>Fungi</taxon>
        <taxon>Dikarya</taxon>
        <taxon>Ascomycota</taxon>
        <taxon>Taphrinomycotina</taxon>
        <taxon>Taphrinomycetes</taxon>
        <taxon>Taphrinales</taxon>
        <taxon>Protomycetaceae</taxon>
        <taxon>Protomyces</taxon>
    </lineage>
</organism>
<protein>
    <recommendedName>
        <fullName evidence="5">AN1-type domain-containing protein</fullName>
    </recommendedName>
</protein>
<evidence type="ECO:0000313" key="6">
    <source>
        <dbReference type="EMBL" id="ORY73688.1"/>
    </source>
</evidence>
<dbReference type="Proteomes" id="UP000193685">
    <property type="component" value="Unassembled WGS sequence"/>
</dbReference>
<dbReference type="Pfam" id="PF01428">
    <property type="entry name" value="zf-AN1"/>
    <property type="match status" value="1"/>
</dbReference>
<dbReference type="GeneID" id="63783103"/>
<sequence>MCMLDSHETQNRICPKQPHLTGTCPPEEKSPCSPGCVCCRYLCLRPAVSGNPVAVDCWVGVEPGGRASPRKPSQRVSDLSQDIITPCPYPPITPSPKHICLTQPTMQLLLKADRTTVLSTEDLASLPACIQAHTHIAAQDQVLTSAGRPLDLARLQDGQTIMVSMRMPGGAPKKRCQKADCSVPALRGLDCSLCAGHFCAKHRLLEQHACSGLASAKEELRRQNRETLEQQKCVAARVN</sequence>
<accession>A0A1Y2EQ75</accession>
<dbReference type="RefSeq" id="XP_040721868.1">
    <property type="nucleotide sequence ID" value="XM_040866504.1"/>
</dbReference>
<evidence type="ECO:0000256" key="1">
    <source>
        <dbReference type="ARBA" id="ARBA00022723"/>
    </source>
</evidence>
<keyword evidence="1" id="KW-0479">Metal-binding</keyword>
<reference evidence="6 7" key="1">
    <citation type="submission" date="2016-07" db="EMBL/GenBank/DDBJ databases">
        <title>Pervasive Adenine N6-methylation of Active Genes in Fungi.</title>
        <authorList>
            <consortium name="DOE Joint Genome Institute"/>
            <person name="Mondo S.J."/>
            <person name="Dannebaum R.O."/>
            <person name="Kuo R.C."/>
            <person name="Labutti K."/>
            <person name="Haridas S."/>
            <person name="Kuo A."/>
            <person name="Salamov A."/>
            <person name="Ahrendt S.R."/>
            <person name="Lipzen A."/>
            <person name="Sullivan W."/>
            <person name="Andreopoulos W.B."/>
            <person name="Clum A."/>
            <person name="Lindquist E."/>
            <person name="Daum C."/>
            <person name="Ramamoorthy G.K."/>
            <person name="Gryganskyi A."/>
            <person name="Culley D."/>
            <person name="Magnuson J.K."/>
            <person name="James T.Y."/>
            <person name="O'Malley M.A."/>
            <person name="Stajich J.E."/>
            <person name="Spatafora J.W."/>
            <person name="Visel A."/>
            <person name="Grigoriev I.V."/>
        </authorList>
    </citation>
    <scope>NUCLEOTIDE SEQUENCE [LARGE SCALE GENOMIC DNA]</scope>
    <source>
        <strain evidence="6 7">12-1054</strain>
    </source>
</reference>
<evidence type="ECO:0000259" key="5">
    <source>
        <dbReference type="PROSITE" id="PS51039"/>
    </source>
</evidence>
<dbReference type="SMART" id="SM00154">
    <property type="entry name" value="ZnF_AN1"/>
    <property type="match status" value="1"/>
</dbReference>